<evidence type="ECO:0000313" key="15">
    <source>
        <dbReference type="EMBL" id="UYU71721.1"/>
    </source>
</evidence>
<keyword evidence="1" id="KW-1133">Transmembrane helix</keyword>
<evidence type="ECO:0000313" key="14">
    <source>
        <dbReference type="EMBL" id="UYU64823.1"/>
    </source>
</evidence>
<reference evidence="9" key="4">
    <citation type="submission" date="2021-02" db="EMBL/GenBank/DDBJ databases">
        <title>Infant gut strain persistence is associated with maternal origin, phylogeny, and functional potential including surface adhesion and iron acquisition.</title>
        <authorList>
            <person name="Lou Y.C."/>
        </authorList>
    </citation>
    <scope>NUCLEOTIDE SEQUENCE</scope>
    <source>
        <strain evidence="9">L3_082_243G1_dasL3_082_243G1_maxbin2.maxbin.015s ta_sub</strain>
    </source>
</reference>
<dbReference type="RefSeq" id="WP_008762135.1">
    <property type="nucleotide sequence ID" value="NZ_AP022660.1"/>
</dbReference>
<evidence type="ECO:0000313" key="12">
    <source>
        <dbReference type="EMBL" id="RHD86723.1"/>
    </source>
</evidence>
<keyword evidence="1" id="KW-0812">Transmembrane</keyword>
<dbReference type="GeneID" id="69591384"/>
<reference evidence="21 22" key="3">
    <citation type="journal article" date="2019" name="Nat. Med.">
        <title>A library of human gut bacterial isolates paired with longitudinal multiomics data enables mechanistic microbiome research.</title>
        <authorList>
            <person name="Poyet M."/>
            <person name="Groussin M."/>
            <person name="Gibbons S.M."/>
            <person name="Avila-Pacheco J."/>
            <person name="Jiang X."/>
            <person name="Kearney S.M."/>
            <person name="Perrotta A.R."/>
            <person name="Berdy B."/>
            <person name="Zhao S."/>
            <person name="Lieberman T.D."/>
            <person name="Swanson P.K."/>
            <person name="Smith M."/>
            <person name="Roesemann S."/>
            <person name="Alexander J.E."/>
            <person name="Rich S.A."/>
            <person name="Livny J."/>
            <person name="Vlamakis H."/>
            <person name="Clish C."/>
            <person name="Bullock K."/>
            <person name="Deik A."/>
            <person name="Scott J."/>
            <person name="Pierce K.A."/>
            <person name="Xavier R.J."/>
            <person name="Alm E.J."/>
        </authorList>
    </citation>
    <scope>NUCLEOTIDE SEQUENCE [LARGE SCALE GENOMIC DNA]</scope>
    <source>
        <strain evidence="8 25">BIOML-A156</strain>
        <strain evidence="5 21">BIOML-A160</strain>
        <strain evidence="7 22">BIOML-A162</strain>
        <strain evidence="6 24">BIOML-A165</strain>
        <strain evidence="4 23">BIOML-A188</strain>
    </source>
</reference>
<evidence type="ECO:0000313" key="2">
    <source>
        <dbReference type="EMBL" id="CUP25061.1"/>
    </source>
</evidence>
<accession>A0A0P0EQ34</accession>
<dbReference type="Proteomes" id="UP001200544">
    <property type="component" value="Unassembled WGS sequence"/>
</dbReference>
<evidence type="ECO:0000313" key="19">
    <source>
        <dbReference type="Proteomes" id="UP000283616"/>
    </source>
</evidence>
<reference evidence="10" key="6">
    <citation type="submission" date="2021-07" db="EMBL/GenBank/DDBJ databases">
        <title>Comparative genomics of Bacteroides fragilis group isolates reveals species-dependent resistance mechanisms and validates clinical tools for resistance prediction.</title>
        <authorList>
            <person name="Wallace M.J."/>
            <person name="Jean S."/>
            <person name="Wallace M.A."/>
            <person name="Carey-Ann B.D."/>
            <person name="Dantas G."/>
        </authorList>
    </citation>
    <scope>NUCLEOTIDE SEQUENCE</scope>
    <source>
        <strain evidence="10">BJH_160</strain>
    </source>
</reference>
<dbReference type="Proteomes" id="UP000436858">
    <property type="component" value="Unassembled WGS sequence"/>
</dbReference>
<dbReference type="EMBL" id="QSJP01000013">
    <property type="protein sequence ID" value="RHD86723.1"/>
    <property type="molecule type" value="Genomic_DNA"/>
</dbReference>
<evidence type="ECO:0008006" key="27">
    <source>
        <dbReference type="Google" id="ProtNLM"/>
    </source>
</evidence>
<dbReference type="Proteomes" id="UP001162960">
    <property type="component" value="Chromosome"/>
</dbReference>
<dbReference type="Proteomes" id="UP001156218">
    <property type="component" value="Chromosome"/>
</dbReference>
<dbReference type="EMBL" id="CZAP01000004">
    <property type="protein sequence ID" value="CUP25061.1"/>
    <property type="molecule type" value="Genomic_DNA"/>
</dbReference>
<evidence type="ECO:0000313" key="4">
    <source>
        <dbReference type="EMBL" id="KAB4308795.1"/>
    </source>
</evidence>
<evidence type="ECO:0000313" key="9">
    <source>
        <dbReference type="EMBL" id="MBS5411285.1"/>
    </source>
</evidence>
<dbReference type="Proteomes" id="UP001156216">
    <property type="component" value="Chromosome"/>
</dbReference>
<dbReference type="Proteomes" id="UP000488521">
    <property type="component" value="Unassembled WGS sequence"/>
</dbReference>
<evidence type="ECO:0000313" key="5">
    <source>
        <dbReference type="EMBL" id="KAB4450946.1"/>
    </source>
</evidence>
<dbReference type="Proteomes" id="UP000782901">
    <property type="component" value="Unassembled WGS sequence"/>
</dbReference>
<dbReference type="Proteomes" id="UP000436825">
    <property type="component" value="Unassembled WGS sequence"/>
</dbReference>
<accession>C6ITM6</accession>
<evidence type="ECO:0000313" key="3">
    <source>
        <dbReference type="EMBL" id="CUQ38384.1"/>
    </source>
</evidence>
<evidence type="ECO:0000313" key="6">
    <source>
        <dbReference type="EMBL" id="KAB4451473.1"/>
    </source>
</evidence>
<dbReference type="Proteomes" id="UP001217776">
    <property type="component" value="Unassembled WGS sequence"/>
</dbReference>
<feature type="transmembrane region" description="Helical" evidence="1">
    <location>
        <begin position="6"/>
        <end position="28"/>
    </location>
</feature>
<dbReference type="PATRIC" id="fig|818.23.peg.1506"/>
<dbReference type="EMBL" id="JAHYQA010000023">
    <property type="protein sequence ID" value="MCE9240328.1"/>
    <property type="molecule type" value="Genomic_DNA"/>
</dbReference>
<evidence type="ECO:0000256" key="1">
    <source>
        <dbReference type="SAM" id="Phobius"/>
    </source>
</evidence>
<dbReference type="EMBL" id="JAQNVG010000058">
    <property type="protein sequence ID" value="MDC2238733.1"/>
    <property type="molecule type" value="Genomic_DNA"/>
</dbReference>
<dbReference type="Proteomes" id="UP000440614">
    <property type="component" value="Unassembled WGS sequence"/>
</dbReference>
<evidence type="ECO:0000313" key="22">
    <source>
        <dbReference type="Proteomes" id="UP000436858"/>
    </source>
</evidence>
<evidence type="ECO:0000313" key="20">
    <source>
        <dbReference type="Proteomes" id="UP000284785"/>
    </source>
</evidence>
<dbReference type="EMBL" id="CP083685">
    <property type="protein sequence ID" value="UYU91546.1"/>
    <property type="molecule type" value="Genomic_DNA"/>
</dbReference>
<dbReference type="EMBL" id="CP083680">
    <property type="protein sequence ID" value="UYU64823.1"/>
    <property type="molecule type" value="Genomic_DNA"/>
</dbReference>
<dbReference type="EMBL" id="CZBI01000006">
    <property type="protein sequence ID" value="CUQ38384.1"/>
    <property type="molecule type" value="Genomic_DNA"/>
</dbReference>
<evidence type="ECO:0000313" key="16">
    <source>
        <dbReference type="EMBL" id="UYU91546.1"/>
    </source>
</evidence>
<name>A0A0P0EQ34_BACT4</name>
<reference evidence="19 20" key="2">
    <citation type="submission" date="2018-08" db="EMBL/GenBank/DDBJ databases">
        <title>A genome reference for cultivated species of the human gut microbiota.</title>
        <authorList>
            <person name="Zou Y."/>
            <person name="Xue W."/>
            <person name="Luo G."/>
        </authorList>
    </citation>
    <scope>NUCLEOTIDE SEQUENCE [LARGE SCALE GENOMIC DNA]</scope>
    <source>
        <strain evidence="13 19">AF37-12</strain>
        <strain evidence="12 20">AM30-26</strain>
    </source>
</reference>
<dbReference type="Proteomes" id="UP000284785">
    <property type="component" value="Unassembled WGS sequence"/>
</dbReference>
<evidence type="ECO:0000313" key="13">
    <source>
        <dbReference type="EMBL" id="RHL59608.1"/>
    </source>
</evidence>
<dbReference type="Proteomes" id="UP000283616">
    <property type="component" value="Unassembled WGS sequence"/>
</dbReference>
<organism evidence="8 25">
    <name type="scientific">Bacteroides thetaiotaomicron</name>
    <dbReference type="NCBI Taxonomy" id="818"/>
    <lineage>
        <taxon>Bacteria</taxon>
        <taxon>Pseudomonadati</taxon>
        <taxon>Bacteroidota</taxon>
        <taxon>Bacteroidia</taxon>
        <taxon>Bacteroidales</taxon>
        <taxon>Bacteroidaceae</taxon>
        <taxon>Bacteroides</taxon>
    </lineage>
</organism>
<proteinExistence type="predicted"/>
<evidence type="ECO:0000313" key="11">
    <source>
        <dbReference type="EMBL" id="MDC2238733.1"/>
    </source>
</evidence>
<dbReference type="Proteomes" id="UP000095576">
    <property type="component" value="Unassembled WGS sequence"/>
</dbReference>
<dbReference type="EMBL" id="WCRW01000024">
    <property type="protein sequence ID" value="KAB4450946.1"/>
    <property type="molecule type" value="Genomic_DNA"/>
</dbReference>
<dbReference type="Proteomes" id="UP000460317">
    <property type="component" value="Unassembled WGS sequence"/>
</dbReference>
<evidence type="ECO:0000313" key="8">
    <source>
        <dbReference type="EMBL" id="KAB4472407.1"/>
    </source>
</evidence>
<dbReference type="EMBL" id="WCSY01000020">
    <property type="protein sequence ID" value="KAB4308795.1"/>
    <property type="molecule type" value="Genomic_DNA"/>
</dbReference>
<evidence type="ECO:0000313" key="23">
    <source>
        <dbReference type="Proteomes" id="UP000440614"/>
    </source>
</evidence>
<dbReference type="EMBL" id="WCRS01000011">
    <property type="protein sequence ID" value="KAB4472407.1"/>
    <property type="molecule type" value="Genomic_DNA"/>
</dbReference>
<dbReference type="EMBL" id="CP083681">
    <property type="protein sequence ID" value="UYU71721.1"/>
    <property type="molecule type" value="Genomic_DNA"/>
</dbReference>
<dbReference type="EMBL" id="QROV01000010">
    <property type="protein sequence ID" value="RHL59608.1"/>
    <property type="molecule type" value="Genomic_DNA"/>
</dbReference>
<dbReference type="AlphaFoldDB" id="A0A0P0EQ34"/>
<evidence type="ECO:0000313" key="18">
    <source>
        <dbReference type="Proteomes" id="UP000095576"/>
    </source>
</evidence>
<dbReference type="EMBL" id="WCSB01000011">
    <property type="protein sequence ID" value="KAB4451473.1"/>
    <property type="molecule type" value="Genomic_DNA"/>
</dbReference>
<sequence>MNNWQEWVVGVLIVLCIARVIYGIYLFFRRTRESENPCDSCVSGCDLKDMMEKKRQECGVKKKSTKKNCCG</sequence>
<dbReference type="Proteomes" id="UP000095541">
    <property type="component" value="Unassembled WGS sequence"/>
</dbReference>
<protein>
    <recommendedName>
        <fullName evidence="27">FeoB-associated Cys-rich membrane protein</fullName>
    </recommendedName>
</protein>
<keyword evidence="1" id="KW-0472">Membrane</keyword>
<dbReference type="EMBL" id="JAGZEE010000015">
    <property type="protein sequence ID" value="MBS5411285.1"/>
    <property type="molecule type" value="Genomic_DNA"/>
</dbReference>
<evidence type="ECO:0000313" key="21">
    <source>
        <dbReference type="Proteomes" id="UP000436825"/>
    </source>
</evidence>
<evidence type="ECO:0000313" key="17">
    <source>
        <dbReference type="Proteomes" id="UP000095541"/>
    </source>
</evidence>
<evidence type="ECO:0000313" key="7">
    <source>
        <dbReference type="EMBL" id="KAB4469754.1"/>
    </source>
</evidence>
<evidence type="ECO:0000313" key="24">
    <source>
        <dbReference type="Proteomes" id="UP000460317"/>
    </source>
</evidence>
<evidence type="ECO:0000313" key="25">
    <source>
        <dbReference type="Proteomes" id="UP000488521"/>
    </source>
</evidence>
<evidence type="ECO:0000313" key="26">
    <source>
        <dbReference type="Proteomes" id="UP001156218"/>
    </source>
</evidence>
<gene>
    <name evidence="13" type="ORF">DW011_10515</name>
    <name evidence="12" type="ORF">DW780_15320</name>
    <name evidence="2" type="ORF">ERS852511_01564</name>
    <name evidence="3" type="ORF">ERS852557_04047</name>
    <name evidence="8" type="ORF">GAN59_15380</name>
    <name evidence="5" type="ORF">GAN75_24250</name>
    <name evidence="7" type="ORF">GAN91_27020</name>
    <name evidence="6" type="ORF">GAN93_13395</name>
    <name evidence="4" type="ORF">GAO51_19155</name>
    <name evidence="10" type="ORF">K0H07_24630</name>
    <name evidence="9" type="ORF">KHY35_11340</name>
    <name evidence="15" type="ORF">KQP59_01000</name>
    <name evidence="14" type="ORF">KQP68_14660</name>
    <name evidence="16" type="ORF">KQP74_02615</name>
    <name evidence="11" type="ORF">PO127_23595</name>
</gene>
<dbReference type="KEGG" id="btho:Btheta7330_01469"/>
<dbReference type="EMBL" id="WCRY01000054">
    <property type="protein sequence ID" value="KAB4469754.1"/>
    <property type="molecule type" value="Genomic_DNA"/>
</dbReference>
<reference evidence="11" key="7">
    <citation type="submission" date="2022-10" db="EMBL/GenBank/DDBJ databases">
        <title>Human gut microbiome strain richness.</title>
        <authorList>
            <person name="Chen-Liaw A."/>
        </authorList>
    </citation>
    <scope>NUCLEOTIDE SEQUENCE</scope>
    <source>
        <strain evidence="11">1001283st1_A3_1001283B150304_161114</strain>
    </source>
</reference>
<reference evidence="17 18" key="1">
    <citation type="submission" date="2015-09" db="EMBL/GenBank/DDBJ databases">
        <authorList>
            <consortium name="Pathogen Informatics"/>
        </authorList>
    </citation>
    <scope>NUCLEOTIDE SEQUENCE [LARGE SCALE GENOMIC DNA]</scope>
    <source>
        <strain evidence="2 18">2789STDY5834899</strain>
        <strain evidence="3 17">2789STDY5834945</strain>
    </source>
</reference>
<reference evidence="14 26" key="5">
    <citation type="submission" date="2021-06" db="EMBL/GenBank/DDBJ databases">
        <title>Interrogation of the integrated mobile genetic elements in gut-associated Bacteroides with a consensus prediction approach.</title>
        <authorList>
            <person name="Campbell D.E."/>
            <person name="Leigh J.R."/>
            <person name="Kim T."/>
            <person name="England W."/>
            <person name="Whitaker R.J."/>
            <person name="Degnan P.H."/>
        </authorList>
    </citation>
    <scope>NUCLEOTIDE SEQUENCE [LARGE SCALE GENOMIC DNA]</scope>
    <source>
        <strain evidence="16">VPI-3443</strain>
        <strain evidence="15">VPI-BTDOT2</strain>
        <strain evidence="14 26">WAL8669</strain>
    </source>
</reference>
<evidence type="ECO:0000313" key="10">
    <source>
        <dbReference type="EMBL" id="MCE9240328.1"/>
    </source>
</evidence>